<evidence type="ECO:0000256" key="4">
    <source>
        <dbReference type="ARBA" id="ARBA00023134"/>
    </source>
</evidence>
<dbReference type="SUPFAM" id="SSF52490">
    <property type="entry name" value="Tubulin nucleotide-binding domain-like"/>
    <property type="match status" value="1"/>
</dbReference>
<dbReference type="EMBL" id="ATMH01002785">
    <property type="protein sequence ID" value="EPY32653.1"/>
    <property type="molecule type" value="Genomic_DNA"/>
</dbReference>
<keyword evidence="4" id="KW-0342">GTP-binding</keyword>
<dbReference type="GO" id="GO:0007017">
    <property type="term" value="P:microtubule-based process"/>
    <property type="evidence" value="ECO:0007669"/>
    <property type="project" value="InterPro"/>
</dbReference>
<dbReference type="InterPro" id="IPR036525">
    <property type="entry name" value="Tubulin/FtsZ_GTPase_sf"/>
</dbReference>
<sequence length="202" mass="22523">MREIVSCQAGQCGNQIGSKFWEVIADEHGVDPTGTYQGDSDLQLERINVYFDEATGGRYVPRSVLIDLDARHDGLRARRPLRPAVPPGQLRLRTVRRRQQLGQGPLHGGCGAHRLRPGRVPQGGGELRLPAGLPAVPLHGRWHGLWYGHAAHLQAARGVPRPHHDDLLRHPVAQGVRYRRRALQHDAVRAPAGRELRRVHVH</sequence>
<dbReference type="Pfam" id="PF00091">
    <property type="entry name" value="Tubulin"/>
    <property type="match status" value="1"/>
</dbReference>
<dbReference type="PANTHER" id="PTHR36527">
    <property type="entry name" value="OS01G0282866 PROTEIN"/>
    <property type="match status" value="1"/>
</dbReference>
<organism evidence="6 8">
    <name type="scientific">Strigomonas culicis</name>
    <dbReference type="NCBI Taxonomy" id="28005"/>
    <lineage>
        <taxon>Eukaryota</taxon>
        <taxon>Discoba</taxon>
        <taxon>Euglenozoa</taxon>
        <taxon>Kinetoplastea</taxon>
        <taxon>Metakinetoplastina</taxon>
        <taxon>Trypanosomatida</taxon>
        <taxon>Trypanosomatidae</taxon>
        <taxon>Strigomonadinae</taxon>
        <taxon>Strigomonas</taxon>
    </lineage>
</organism>
<dbReference type="InterPro" id="IPR013838">
    <property type="entry name" value="Beta-tubulin_BS"/>
</dbReference>
<dbReference type="GO" id="GO:0005525">
    <property type="term" value="F:GTP binding"/>
    <property type="evidence" value="ECO:0007669"/>
    <property type="project" value="UniProtKB-KW"/>
</dbReference>
<proteinExistence type="inferred from homology"/>
<feature type="domain" description="Tubulin/FtsZ GTPase" evidence="5">
    <location>
        <begin position="3"/>
        <end position="72"/>
    </location>
</feature>
<comment type="similarity">
    <text evidence="1">Belongs to the tubulin family.</text>
</comment>
<keyword evidence="3" id="KW-0547">Nucleotide-binding</keyword>
<name>S9UUT7_9TRYP</name>
<evidence type="ECO:0000256" key="1">
    <source>
        <dbReference type="ARBA" id="ARBA00009636"/>
    </source>
</evidence>
<dbReference type="EMBL" id="ATMH01000439">
    <property type="protein sequence ID" value="EPY36723.1"/>
    <property type="molecule type" value="Genomic_DNA"/>
</dbReference>
<evidence type="ECO:0000256" key="2">
    <source>
        <dbReference type="ARBA" id="ARBA00022701"/>
    </source>
</evidence>
<comment type="caution">
    <text evidence="6">The sequence shown here is derived from an EMBL/GenBank/DDBJ whole genome shotgun (WGS) entry which is preliminary data.</text>
</comment>
<evidence type="ECO:0000256" key="3">
    <source>
        <dbReference type="ARBA" id="ARBA00022741"/>
    </source>
</evidence>
<evidence type="ECO:0000313" key="7">
    <source>
        <dbReference type="EMBL" id="EPY36723.1"/>
    </source>
</evidence>
<evidence type="ECO:0000313" key="8">
    <source>
        <dbReference type="Proteomes" id="UP000015354"/>
    </source>
</evidence>
<dbReference type="PRINTS" id="PR01161">
    <property type="entry name" value="TUBULIN"/>
</dbReference>
<dbReference type="Proteomes" id="UP000015354">
    <property type="component" value="Unassembled WGS sequence"/>
</dbReference>
<dbReference type="InterPro" id="IPR000217">
    <property type="entry name" value="Tubulin"/>
</dbReference>
<dbReference type="AlphaFoldDB" id="S9UUT7"/>
<dbReference type="OrthoDB" id="1662883at2759"/>
<keyword evidence="8" id="KW-1185">Reference proteome</keyword>
<keyword evidence="2" id="KW-0493">Microtubule</keyword>
<accession>S9UUT7</accession>
<dbReference type="PROSITE" id="PS00228">
    <property type="entry name" value="TUBULIN_B_AUTOREG"/>
    <property type="match status" value="1"/>
</dbReference>
<dbReference type="GO" id="GO:0005874">
    <property type="term" value="C:microtubule"/>
    <property type="evidence" value="ECO:0007669"/>
    <property type="project" value="UniProtKB-KW"/>
</dbReference>
<reference evidence="6 8" key="1">
    <citation type="journal article" date="2013" name="PLoS ONE">
        <title>Predicting the Proteins of Angomonas deanei, Strigomonas culicis and Their Respective Endosymbionts Reveals New Aspects of the Trypanosomatidae Family.</title>
        <authorList>
            <person name="Motta M.C."/>
            <person name="Martins A.C."/>
            <person name="de Souza S.S."/>
            <person name="Catta-Preta C.M."/>
            <person name="Silva R."/>
            <person name="Klein C.C."/>
            <person name="de Almeida L.G."/>
            <person name="de Lima Cunha O."/>
            <person name="Ciapina L.P."/>
            <person name="Brocchi M."/>
            <person name="Colabardini A.C."/>
            <person name="de Araujo Lima B."/>
            <person name="Machado C.R."/>
            <person name="de Almeida Soares C.M."/>
            <person name="Probst C.M."/>
            <person name="de Menezes C.B."/>
            <person name="Thompson C.E."/>
            <person name="Bartholomeu D.C."/>
            <person name="Gradia D.F."/>
            <person name="Pavoni D.P."/>
            <person name="Grisard E.C."/>
            <person name="Fantinatti-Garboggini F."/>
            <person name="Marchini F.K."/>
            <person name="Rodrigues-Luiz G.F."/>
            <person name="Wagner G."/>
            <person name="Goldman G.H."/>
            <person name="Fietto J.L."/>
            <person name="Elias M.C."/>
            <person name="Goldman M.H."/>
            <person name="Sagot M.F."/>
            <person name="Pereira M."/>
            <person name="Stoco P.H."/>
            <person name="de Mendonca-Neto R.P."/>
            <person name="Teixeira S.M."/>
            <person name="Maciel T.E."/>
            <person name="de Oliveira Mendes T.A."/>
            <person name="Urmenyi T.P."/>
            <person name="de Souza W."/>
            <person name="Schenkman S."/>
            <person name="de Vasconcelos A.T."/>
        </authorList>
    </citation>
    <scope>NUCLEOTIDE SEQUENCE [LARGE SCALE GENOMIC DNA]</scope>
</reference>
<dbReference type="InterPro" id="IPR003008">
    <property type="entry name" value="Tubulin_FtsZ_GTPase"/>
</dbReference>
<dbReference type="PANTHER" id="PTHR36527:SF3">
    <property type="entry name" value="OS01G0282866 PROTEIN"/>
    <property type="match status" value="1"/>
</dbReference>
<protein>
    <recommendedName>
        <fullName evidence="5">Tubulin/FtsZ GTPase domain-containing protein</fullName>
    </recommendedName>
</protein>
<evidence type="ECO:0000259" key="5">
    <source>
        <dbReference type="Pfam" id="PF00091"/>
    </source>
</evidence>
<dbReference type="Gene3D" id="3.40.50.1440">
    <property type="entry name" value="Tubulin/FtsZ, GTPase domain"/>
    <property type="match status" value="1"/>
</dbReference>
<gene>
    <name evidence="7" type="ORF">STCU_00439</name>
    <name evidence="6" type="ORF">STCU_02785</name>
</gene>
<reference evidence="6" key="2">
    <citation type="submission" date="2013-03" db="EMBL/GenBank/DDBJ databases">
        <authorList>
            <person name="Motta M.C.M."/>
            <person name="Martins A.C.A."/>
            <person name="Preta C.M.C.C."/>
            <person name="Silva R."/>
            <person name="de Souza S.S."/>
            <person name="Klein C.C."/>
            <person name="de Almeida L.G.P."/>
            <person name="Cunha O.L."/>
            <person name="Colabardini A.C."/>
            <person name="Lima B.A."/>
            <person name="Machado C.R."/>
            <person name="Soares C.M.A."/>
            <person name="de Menezes C.B.A."/>
            <person name="Bartolomeu D.C."/>
            <person name="Grisard E.C."/>
            <person name="Fantinatti-Garboggini F."/>
            <person name="Rodrigues-Luiz G.F."/>
            <person name="Wagner G."/>
            <person name="Goldman G.H."/>
            <person name="Fietto J.L.R."/>
            <person name="Ciapina L.P."/>
            <person name="Brocchi M."/>
            <person name="Elias M.C."/>
            <person name="Goldman M.H.S."/>
            <person name="Sagot M.-F."/>
            <person name="Pereira M."/>
            <person name="Stoco P.H."/>
            <person name="Teixeira S.M.R."/>
            <person name="de Mendonca-Neto R.P."/>
            <person name="Maciel T.E.F."/>
            <person name="Mendes T.A.O."/>
            <person name="Urmenyi T.P."/>
            <person name="Teixeira M.M.G."/>
            <person name="de Camargo E.F.P."/>
            <person name="de Sousa W."/>
            <person name="Schenkman S."/>
            <person name="de Vasconcelos A.T.R."/>
        </authorList>
    </citation>
    <scope>NUCLEOTIDE SEQUENCE</scope>
</reference>
<evidence type="ECO:0000313" key="6">
    <source>
        <dbReference type="EMBL" id="EPY32653.1"/>
    </source>
</evidence>